<dbReference type="RefSeq" id="WP_012294290.1">
    <property type="nucleotide sequence ID" value="NZ_JANTOO010000010.1"/>
</dbReference>
<dbReference type="EMBL" id="JANTOO010000010">
    <property type="protein sequence ID" value="MCS1396402.1"/>
    <property type="molecule type" value="Genomic_DNA"/>
</dbReference>
<evidence type="ECO:0000313" key="2">
    <source>
        <dbReference type="EMBL" id="MCS1396402.1"/>
    </source>
</evidence>
<comment type="caution">
    <text evidence="2">The sequence shown here is derived from an EMBL/GenBank/DDBJ whole genome shotgun (WGS) entry which is preliminary data.</text>
</comment>
<evidence type="ECO:0000256" key="1">
    <source>
        <dbReference type="SAM" id="Phobius"/>
    </source>
</evidence>
<dbReference type="Proteomes" id="UP001525021">
    <property type="component" value="Unassembled WGS sequence"/>
</dbReference>
<keyword evidence="3" id="KW-1185">Reference proteome</keyword>
<keyword evidence="1" id="KW-1133">Transmembrane helix</keyword>
<keyword evidence="1" id="KW-0472">Membrane</keyword>
<proteinExistence type="predicted"/>
<keyword evidence="1" id="KW-0812">Transmembrane</keyword>
<protein>
    <submittedName>
        <fullName evidence="2">Uncharacterized protein</fullName>
    </submittedName>
</protein>
<sequence length="72" mass="8122">MNAALELLTTVVFIVIISNPNVMNQEFITHMSKLFTTTTKQFEIWVVSGGNIIFILSVAINIFDGFRKARIC</sequence>
<evidence type="ECO:0000313" key="3">
    <source>
        <dbReference type="Proteomes" id="UP001525021"/>
    </source>
</evidence>
<name>A0ABT2DPQ9_9BACI</name>
<reference evidence="2 3" key="1">
    <citation type="submission" date="2022-08" db="EMBL/GenBank/DDBJ databases">
        <title>Lysinibacillus sequencing.</title>
        <authorList>
            <person name="Dunlap C."/>
        </authorList>
    </citation>
    <scope>NUCLEOTIDE SEQUENCE [LARGE SCALE GENOMIC DNA]</scope>
    <source>
        <strain evidence="2 3">PB211</strain>
    </source>
</reference>
<accession>A0ABT2DPQ9</accession>
<gene>
    <name evidence="2" type="ORF">NXZ79_10200</name>
</gene>
<organism evidence="2 3">
    <name type="scientific">Lysinibacillus pinottii</name>
    <dbReference type="NCBI Taxonomy" id="2973932"/>
    <lineage>
        <taxon>Bacteria</taxon>
        <taxon>Bacillati</taxon>
        <taxon>Bacillota</taxon>
        <taxon>Bacilli</taxon>
        <taxon>Bacillales</taxon>
        <taxon>Bacillaceae</taxon>
        <taxon>Lysinibacillus</taxon>
    </lineage>
</organism>
<feature type="transmembrane region" description="Helical" evidence="1">
    <location>
        <begin position="42"/>
        <end position="63"/>
    </location>
</feature>